<evidence type="ECO:0000256" key="1">
    <source>
        <dbReference type="ARBA" id="ARBA00004273"/>
    </source>
</evidence>
<dbReference type="NCBIfam" id="TIGR02227">
    <property type="entry name" value="sigpep_I_bact"/>
    <property type="match status" value="1"/>
</dbReference>
<evidence type="ECO:0000256" key="7">
    <source>
        <dbReference type="PIRSR" id="PIRSR600223-1"/>
    </source>
</evidence>
<dbReference type="EMBL" id="HE806317">
    <property type="protein sequence ID" value="CCH59392.1"/>
    <property type="molecule type" value="Genomic_DNA"/>
</dbReference>
<dbReference type="InterPro" id="IPR019533">
    <property type="entry name" value="Peptidase_S26"/>
</dbReference>
<dbReference type="HOGENOM" id="CLU_028723_4_3_1"/>
<dbReference type="InterPro" id="IPR036286">
    <property type="entry name" value="LexA/Signal_pep-like_sf"/>
</dbReference>
<evidence type="ECO:0000256" key="4">
    <source>
        <dbReference type="ARBA" id="ARBA00023128"/>
    </source>
</evidence>
<evidence type="ECO:0000256" key="3">
    <source>
        <dbReference type="ARBA" id="ARBA00022801"/>
    </source>
</evidence>
<dbReference type="GeneID" id="14493932"/>
<dbReference type="STRING" id="1071380.I2GZ40"/>
<feature type="active site" evidence="7">
    <location>
        <position position="79"/>
    </location>
</feature>
<evidence type="ECO:0000259" key="9">
    <source>
        <dbReference type="Pfam" id="PF10502"/>
    </source>
</evidence>
<dbReference type="PRINTS" id="PR00727">
    <property type="entry name" value="LEADERPTASE"/>
</dbReference>
<dbReference type="OMA" id="LCKGPSM"/>
<organism evidence="10 11">
    <name type="scientific">Henningerozyma blattae (strain ATCC 34711 / CBS 6284 / DSM 70876 / NBRC 10599 / NRRL Y-10934 / UCD 77-7)</name>
    <name type="common">Yeast</name>
    <name type="synonym">Tetrapisispora blattae</name>
    <dbReference type="NCBI Taxonomy" id="1071380"/>
    <lineage>
        <taxon>Eukaryota</taxon>
        <taxon>Fungi</taxon>
        <taxon>Dikarya</taxon>
        <taxon>Ascomycota</taxon>
        <taxon>Saccharomycotina</taxon>
        <taxon>Saccharomycetes</taxon>
        <taxon>Saccharomycetales</taxon>
        <taxon>Saccharomycetaceae</taxon>
        <taxon>Henningerozyma</taxon>
    </lineage>
</organism>
<dbReference type="Gene3D" id="2.10.109.10">
    <property type="entry name" value="Umud Fragment, subunit A"/>
    <property type="match status" value="1"/>
</dbReference>
<dbReference type="EC" id="3.4.21.-" evidence="8"/>
<evidence type="ECO:0000256" key="2">
    <source>
        <dbReference type="ARBA" id="ARBA00022792"/>
    </source>
</evidence>
<dbReference type="RefSeq" id="XP_004178911.1">
    <property type="nucleotide sequence ID" value="XM_004178863.1"/>
</dbReference>
<dbReference type="PANTHER" id="PTHR12383:SF16">
    <property type="entry name" value="MITOCHONDRIAL INNER MEMBRANE PROTEASE SUBUNIT 1"/>
    <property type="match status" value="1"/>
</dbReference>
<dbReference type="InParanoid" id="I2GZ40"/>
<dbReference type="PANTHER" id="PTHR12383">
    <property type="entry name" value="PROTEASE FAMILY S26 MITOCHONDRIAL INNER MEMBRANE PROTEASE-RELATED"/>
    <property type="match status" value="1"/>
</dbReference>
<keyword evidence="11" id="KW-1185">Reference proteome</keyword>
<dbReference type="GO" id="GO:0042720">
    <property type="term" value="C:mitochondrial inner membrane peptidase complex"/>
    <property type="evidence" value="ECO:0007669"/>
    <property type="project" value="EnsemblFungi"/>
</dbReference>
<reference evidence="10 11" key="1">
    <citation type="journal article" date="2011" name="Proc. Natl. Acad. Sci. U.S.A.">
        <title>Evolutionary erosion of yeast sex chromosomes by mating-type switching accidents.</title>
        <authorList>
            <person name="Gordon J.L."/>
            <person name="Armisen D."/>
            <person name="Proux-Wera E."/>
            <person name="Oheigeartaigh S.S."/>
            <person name="Byrne K.P."/>
            <person name="Wolfe K.H."/>
        </authorList>
    </citation>
    <scope>NUCLEOTIDE SEQUENCE [LARGE SCALE GENOMIC DNA]</scope>
    <source>
        <strain evidence="11">ATCC 34711 / CBS 6284 / DSM 70876 / NBRC 10599 / NRRL Y-10934 / UCD 77-7</strain>
    </source>
</reference>
<dbReference type="eggNOG" id="KOG0171">
    <property type="taxonomic scope" value="Eukaryota"/>
</dbReference>
<dbReference type="CDD" id="cd06530">
    <property type="entry name" value="S26_SPase_I"/>
    <property type="match status" value="1"/>
</dbReference>
<comment type="subcellular location">
    <subcellularLocation>
        <location evidence="1 8">Mitochondrion inner membrane</location>
    </subcellularLocation>
</comment>
<evidence type="ECO:0000256" key="6">
    <source>
        <dbReference type="ARBA" id="ARBA00038445"/>
    </source>
</evidence>
<name>I2GZ40_HENB6</name>
<feature type="domain" description="Peptidase S26" evidence="9">
    <location>
        <begin position="9"/>
        <end position="155"/>
    </location>
</feature>
<dbReference type="GO" id="GO:0006465">
    <property type="term" value="P:signal peptide processing"/>
    <property type="evidence" value="ECO:0007669"/>
    <property type="project" value="InterPro"/>
</dbReference>
<evidence type="ECO:0000313" key="10">
    <source>
        <dbReference type="EMBL" id="CCH59392.1"/>
    </source>
</evidence>
<evidence type="ECO:0000256" key="5">
    <source>
        <dbReference type="ARBA" id="ARBA00023136"/>
    </source>
</evidence>
<comment type="similarity">
    <text evidence="6">Belongs to the peptidase S26 family. IMP1 subfamily.</text>
</comment>
<keyword evidence="5" id="KW-0472">Membrane</keyword>
<dbReference type="Proteomes" id="UP000002866">
    <property type="component" value="Chromosome 2"/>
</dbReference>
<dbReference type="GO" id="GO:0004252">
    <property type="term" value="F:serine-type endopeptidase activity"/>
    <property type="evidence" value="ECO:0007669"/>
    <property type="project" value="InterPro"/>
</dbReference>
<keyword evidence="3 8" id="KW-0378">Hydrolase</keyword>
<dbReference type="Pfam" id="PF10502">
    <property type="entry name" value="Peptidase_S26"/>
    <property type="match status" value="1"/>
</dbReference>
<feature type="active site" evidence="7">
    <location>
        <position position="35"/>
    </location>
</feature>
<protein>
    <recommendedName>
        <fullName evidence="8">Mitochondrial inner membrane protease subunit</fullName>
        <ecNumber evidence="8">3.4.21.-</ecNumber>
    </recommendedName>
</protein>
<dbReference type="KEGG" id="tbl:TBLA_0B05650"/>
<dbReference type="FunCoup" id="I2GZ40">
    <property type="interactions" value="418"/>
</dbReference>
<dbReference type="FunFam" id="2.10.109.10:FF:000018">
    <property type="entry name" value="Mitochondrial inner membrane protease subunit"/>
    <property type="match status" value="1"/>
</dbReference>
<accession>I2GZ40</accession>
<evidence type="ECO:0000313" key="11">
    <source>
        <dbReference type="Proteomes" id="UP000002866"/>
    </source>
</evidence>
<dbReference type="OrthoDB" id="308440at2759"/>
<gene>
    <name evidence="10" type="primary">TBLA0B05650</name>
    <name evidence="10" type="ORF">TBLA_0B05650</name>
</gene>
<dbReference type="SUPFAM" id="SSF51306">
    <property type="entry name" value="LexA/Signal peptidase"/>
    <property type="match status" value="1"/>
</dbReference>
<sequence>MKTAFKVSSIFVRSVCLLHIVHEFFYEFTETKGESMIPTINARNDYVHVSKRYKNGKNVKLGDCIVAIKPTDPKQRVCKRITGLENDIILVDPSICNSNELKKYNNTTVSDVNYCFNSFIKVPKGHVWLTGDNLNHSIDSRSYNVVSMGLIVGKIYGANDFNKGSWRDLFGFRFIRNTLEREPDE</sequence>
<proteinExistence type="inferred from homology"/>
<dbReference type="InterPro" id="IPR000223">
    <property type="entry name" value="Pept_S26A_signal_pept_1"/>
</dbReference>
<evidence type="ECO:0000256" key="8">
    <source>
        <dbReference type="RuleBase" id="RU362041"/>
    </source>
</evidence>
<keyword evidence="4 8" id="KW-0496">Mitochondrion</keyword>
<dbReference type="AlphaFoldDB" id="I2GZ40"/>
<dbReference type="InterPro" id="IPR052064">
    <property type="entry name" value="Mito_IMP1_subunit"/>
</dbReference>
<keyword evidence="2 8" id="KW-0999">Mitochondrion inner membrane</keyword>
<keyword evidence="8" id="KW-0645">Protease</keyword>
<dbReference type="GO" id="GO:0006627">
    <property type="term" value="P:protein processing involved in protein targeting to mitochondrion"/>
    <property type="evidence" value="ECO:0007669"/>
    <property type="project" value="EnsemblFungi"/>
</dbReference>